<dbReference type="STRING" id="289377.HL41_00585"/>
<dbReference type="PANTHER" id="PTHR35866:SF1">
    <property type="entry name" value="YKGJ FAMILY CYSTEINE CLUSTER PROTEIN"/>
    <property type="match status" value="1"/>
</dbReference>
<dbReference type="PANTHER" id="PTHR35866">
    <property type="entry name" value="PUTATIVE-RELATED"/>
    <property type="match status" value="1"/>
</dbReference>
<organism evidence="1 2">
    <name type="scientific">Thermodesulfobacterium commune DSM 2178</name>
    <dbReference type="NCBI Taxonomy" id="289377"/>
    <lineage>
        <taxon>Bacteria</taxon>
        <taxon>Pseudomonadati</taxon>
        <taxon>Thermodesulfobacteriota</taxon>
        <taxon>Thermodesulfobacteria</taxon>
        <taxon>Thermodesulfobacteriales</taxon>
        <taxon>Thermodesulfobacteriaceae</taxon>
        <taxon>Thermodesulfobacterium</taxon>
    </lineage>
</organism>
<evidence type="ECO:0008006" key="3">
    <source>
        <dbReference type="Google" id="ProtNLM"/>
    </source>
</evidence>
<accession>A0A075WXZ2</accession>
<dbReference type="PaxDb" id="289377-HL41_00585"/>
<dbReference type="Pfam" id="PF03692">
    <property type="entry name" value="CxxCxxCC"/>
    <property type="match status" value="1"/>
</dbReference>
<evidence type="ECO:0000313" key="2">
    <source>
        <dbReference type="Proteomes" id="UP000028481"/>
    </source>
</evidence>
<gene>
    <name evidence="1" type="ORF">HL41_00585</name>
</gene>
<dbReference type="OrthoDB" id="9810361at2"/>
<protein>
    <recommendedName>
        <fullName evidence="3">Fe-S oxidoreductase</fullName>
    </recommendedName>
</protein>
<name>A0A075WXZ2_9BACT</name>
<dbReference type="AlphaFoldDB" id="A0A075WXZ2"/>
<dbReference type="HOGENOM" id="CLU_125010_1_0_0"/>
<reference evidence="1 2" key="1">
    <citation type="journal article" date="2015" name="Genome Announc.">
        <title>Genome Sequence of a Sulfate-Reducing Thermophilic Bacterium, Thermodesulfobacterium commune DSM 2178T (Phylum Thermodesulfobacteria).</title>
        <authorList>
            <person name="Bhatnagar S."/>
            <person name="Badger J.H."/>
            <person name="Madupu R."/>
            <person name="Khouri H.M."/>
            <person name="O'Connor E.M."/>
            <person name="Robb F.T."/>
            <person name="Ward N.L."/>
            <person name="Eisen J.A."/>
        </authorList>
    </citation>
    <scope>NUCLEOTIDE SEQUENCE [LARGE SCALE GENOMIC DNA]</scope>
    <source>
        <strain evidence="1 2">DSM 2178</strain>
    </source>
</reference>
<dbReference type="eggNOG" id="COG0727">
    <property type="taxonomic scope" value="Bacteria"/>
</dbReference>
<dbReference type="KEGG" id="tcm:HL41_00585"/>
<keyword evidence="2" id="KW-1185">Reference proteome</keyword>
<evidence type="ECO:0000313" key="1">
    <source>
        <dbReference type="EMBL" id="AIH03447.1"/>
    </source>
</evidence>
<dbReference type="InterPro" id="IPR005358">
    <property type="entry name" value="Puta_zinc/iron-chelating_dom"/>
</dbReference>
<dbReference type="Proteomes" id="UP000028481">
    <property type="component" value="Chromosome"/>
</dbReference>
<dbReference type="EMBL" id="CP008796">
    <property type="protein sequence ID" value="AIH03447.1"/>
    <property type="molecule type" value="Genomic_DNA"/>
</dbReference>
<sequence length="116" mass="13456">MLKLEGFTCQRCGTCCQGESTVSLTQEEILRIAQFLNLPEEVFREKYTVKVGKYRVEMKTKDGYCIFFDKKEKLCTIHPVKPKKCKEWPLIEALSKDPSTLETLKNYCIGIKILQI</sequence>
<dbReference type="RefSeq" id="WP_038063162.1">
    <property type="nucleotide sequence ID" value="NZ_CP008796.1"/>
</dbReference>
<proteinExistence type="predicted"/>